<feature type="region of interest" description="Disordered" evidence="6">
    <location>
        <begin position="362"/>
        <end position="381"/>
    </location>
</feature>
<reference evidence="8 9" key="1">
    <citation type="journal article" date="2018" name="Sci. Rep.">
        <title>Characterisation of pathogen-specific regions and novel effector candidates in Fusarium oxysporum f. sp. cepae.</title>
        <authorList>
            <person name="Armitage A.D."/>
            <person name="Taylor A."/>
            <person name="Sobczyk M.K."/>
            <person name="Baxter L."/>
            <person name="Greenfield B.P."/>
            <person name="Bates H.J."/>
            <person name="Wilson F."/>
            <person name="Jackson A.C."/>
            <person name="Ott S."/>
            <person name="Harrison R.J."/>
            <person name="Clarkson J.P."/>
        </authorList>
    </citation>
    <scope>NUCLEOTIDE SEQUENCE [LARGE SCALE GENOMIC DNA]</scope>
    <source>
        <strain evidence="8 9">FoC_Fus2</strain>
    </source>
</reference>
<dbReference type="Gene3D" id="3.30.465.10">
    <property type="match status" value="1"/>
</dbReference>
<evidence type="ECO:0000256" key="3">
    <source>
        <dbReference type="ARBA" id="ARBA00022630"/>
    </source>
</evidence>
<organism evidence="8 9">
    <name type="scientific">Fusarium oxysporum f. sp. cepae</name>
    <dbReference type="NCBI Taxonomy" id="396571"/>
    <lineage>
        <taxon>Eukaryota</taxon>
        <taxon>Fungi</taxon>
        <taxon>Dikarya</taxon>
        <taxon>Ascomycota</taxon>
        <taxon>Pezizomycotina</taxon>
        <taxon>Sordariomycetes</taxon>
        <taxon>Hypocreomycetidae</taxon>
        <taxon>Hypocreales</taxon>
        <taxon>Nectriaceae</taxon>
        <taxon>Fusarium</taxon>
        <taxon>Fusarium oxysporum species complex</taxon>
    </lineage>
</organism>
<dbReference type="InterPro" id="IPR016166">
    <property type="entry name" value="FAD-bd_PCMH"/>
</dbReference>
<name>A0A3L6N8U5_FUSOX</name>
<dbReference type="InterPro" id="IPR016169">
    <property type="entry name" value="FAD-bd_PCMH_sub2"/>
</dbReference>
<evidence type="ECO:0000256" key="2">
    <source>
        <dbReference type="ARBA" id="ARBA00005466"/>
    </source>
</evidence>
<comment type="cofactor">
    <cofactor evidence="1">
        <name>FAD</name>
        <dbReference type="ChEBI" id="CHEBI:57692"/>
    </cofactor>
</comment>
<dbReference type="PANTHER" id="PTHR42973:SF39">
    <property type="entry name" value="FAD-BINDING PCMH-TYPE DOMAIN-CONTAINING PROTEIN"/>
    <property type="match status" value="1"/>
</dbReference>
<evidence type="ECO:0000256" key="1">
    <source>
        <dbReference type="ARBA" id="ARBA00001974"/>
    </source>
</evidence>
<gene>
    <name evidence="8" type="ORF">BFJ65_g10716</name>
</gene>
<keyword evidence="5" id="KW-0560">Oxidoreductase</keyword>
<feature type="domain" description="FAD-binding PCMH-type" evidence="7">
    <location>
        <begin position="45"/>
        <end position="213"/>
    </location>
</feature>
<evidence type="ECO:0000256" key="6">
    <source>
        <dbReference type="SAM" id="MobiDB-lite"/>
    </source>
</evidence>
<evidence type="ECO:0000313" key="8">
    <source>
        <dbReference type="EMBL" id="RKK14147.1"/>
    </source>
</evidence>
<dbReference type="SUPFAM" id="SSF56176">
    <property type="entry name" value="FAD-binding/transporter-associated domain-like"/>
    <property type="match status" value="1"/>
</dbReference>
<proteinExistence type="inferred from homology"/>
<evidence type="ECO:0000256" key="4">
    <source>
        <dbReference type="ARBA" id="ARBA00022827"/>
    </source>
</evidence>
<sequence>MTHRNGVEAVLTKLRPLTNQLSPNDLITRDHDDYSRHTATFSANANCQPAVVLIPSCADSLAEMMRFLYKSDLDFHIRGRGFKSPSARDVIVSLLGFTDFDYDAEKKLATVGVGMTWAEAAERMKELDPEYSLTYARTPSVGVGGSILHGGFSWMSSEFGMISDPINFIDAEVVKYDGSIVMASTEPELMWALRGSGGGFGIMTKVVLRAHQYPTRIWSGMILIPKDHLQALASKIHDFISKPQHPKLNFLTFVVQQHLLPAVLETDQLSTFTGDVIVLQVYDACGENHGREAFRWALEMFGNPASFTIQHTNGTKSAVCFPKPVTRQRVRGNLLSNFFHRPEFSRASLHLLTQSTIPSNQVVARSRMSRRQGKTSGRNQRPTVRLAFKGEKPIAIGVVDRKDVVTNALGIALRYLRRSGSEKEFLQERVPWALEMPGAIDKTRVGDIKSVLDMQMNISGMNRSMAELHVLAMGLADANEDTVLRALTWPDKIAAIDKDIHNLTMIVPEFFVFSPPVGGVAEVAWPRPTNLRHYILAAVGSPSDGTVLQNEMSRQLIQHAPEDIVGSQEYNVLPTSSDELVDTKLAYGSHWDRLIELRRKYDPEVRFKTLINP</sequence>
<dbReference type="AlphaFoldDB" id="A0A3L6N8U5"/>
<accession>A0A3L6N8U5</accession>
<evidence type="ECO:0000259" key="7">
    <source>
        <dbReference type="PROSITE" id="PS51387"/>
    </source>
</evidence>
<comment type="similarity">
    <text evidence="2">Belongs to the oxygen-dependent FAD-linked oxidoreductase family.</text>
</comment>
<dbReference type="InterPro" id="IPR036318">
    <property type="entry name" value="FAD-bd_PCMH-like_sf"/>
</dbReference>
<dbReference type="Pfam" id="PF01565">
    <property type="entry name" value="FAD_binding_4"/>
    <property type="match status" value="1"/>
</dbReference>
<dbReference type="GO" id="GO:0016491">
    <property type="term" value="F:oxidoreductase activity"/>
    <property type="evidence" value="ECO:0007669"/>
    <property type="project" value="UniProtKB-KW"/>
</dbReference>
<dbReference type="PANTHER" id="PTHR42973">
    <property type="entry name" value="BINDING OXIDOREDUCTASE, PUTATIVE (AFU_ORTHOLOGUE AFUA_1G17690)-RELATED"/>
    <property type="match status" value="1"/>
</dbReference>
<protein>
    <recommendedName>
        <fullName evidence="7">FAD-binding PCMH-type domain-containing protein</fullName>
    </recommendedName>
</protein>
<dbReference type="EMBL" id="MRCU01000007">
    <property type="protein sequence ID" value="RKK14147.1"/>
    <property type="molecule type" value="Genomic_DNA"/>
</dbReference>
<evidence type="ECO:0000256" key="5">
    <source>
        <dbReference type="ARBA" id="ARBA00023002"/>
    </source>
</evidence>
<dbReference type="Proteomes" id="UP000270866">
    <property type="component" value="Chromosome 9"/>
</dbReference>
<dbReference type="PROSITE" id="PS51387">
    <property type="entry name" value="FAD_PCMH"/>
    <property type="match status" value="1"/>
</dbReference>
<evidence type="ECO:0000313" key="9">
    <source>
        <dbReference type="Proteomes" id="UP000270866"/>
    </source>
</evidence>
<dbReference type="InterPro" id="IPR006094">
    <property type="entry name" value="Oxid_FAD_bind_N"/>
</dbReference>
<dbReference type="GO" id="GO:0071949">
    <property type="term" value="F:FAD binding"/>
    <property type="evidence" value="ECO:0007669"/>
    <property type="project" value="InterPro"/>
</dbReference>
<dbReference type="InterPro" id="IPR050416">
    <property type="entry name" value="FAD-linked_Oxidoreductase"/>
</dbReference>
<keyword evidence="3" id="KW-0285">Flavoprotein</keyword>
<comment type="caution">
    <text evidence="8">The sequence shown here is derived from an EMBL/GenBank/DDBJ whole genome shotgun (WGS) entry which is preliminary data.</text>
</comment>
<keyword evidence="4" id="KW-0274">FAD</keyword>